<name>A0A4Z0Y9I1_9PEZI</name>
<accession>A0A4Z0Y9I1</accession>
<reference evidence="3 4" key="1">
    <citation type="submission" date="2019-03" db="EMBL/GenBank/DDBJ databases">
        <title>Draft genome sequence of Xylaria hypoxylon DSM 108379, a ubiquitous saprotrophic-parasitic fungi on hardwood.</title>
        <authorList>
            <person name="Buettner E."/>
            <person name="Leonhardt S."/>
            <person name="Gebauer A.M."/>
            <person name="Liers C."/>
            <person name="Hofrichter M."/>
            <person name="Kellner H."/>
        </authorList>
    </citation>
    <scope>NUCLEOTIDE SEQUENCE [LARGE SCALE GENOMIC DNA]</scope>
    <source>
        <strain evidence="3 4">DSM 108379</strain>
    </source>
</reference>
<dbReference type="AlphaFoldDB" id="A0A4Z0Y9I1"/>
<organism evidence="3 4">
    <name type="scientific">Xylaria hypoxylon</name>
    <dbReference type="NCBI Taxonomy" id="37992"/>
    <lineage>
        <taxon>Eukaryota</taxon>
        <taxon>Fungi</taxon>
        <taxon>Dikarya</taxon>
        <taxon>Ascomycota</taxon>
        <taxon>Pezizomycotina</taxon>
        <taxon>Sordariomycetes</taxon>
        <taxon>Xylariomycetidae</taxon>
        <taxon>Xylariales</taxon>
        <taxon>Xylariaceae</taxon>
        <taxon>Xylaria</taxon>
    </lineage>
</organism>
<keyword evidence="4" id="KW-1185">Reference proteome</keyword>
<evidence type="ECO:0000313" key="4">
    <source>
        <dbReference type="Proteomes" id="UP000297716"/>
    </source>
</evidence>
<evidence type="ECO:0000256" key="1">
    <source>
        <dbReference type="SAM" id="MobiDB-lite"/>
    </source>
</evidence>
<protein>
    <recommendedName>
        <fullName evidence="2">HNH nuclease domain-containing protein</fullName>
    </recommendedName>
</protein>
<evidence type="ECO:0000259" key="2">
    <source>
        <dbReference type="Pfam" id="PF13391"/>
    </source>
</evidence>
<feature type="region of interest" description="Disordered" evidence="1">
    <location>
        <begin position="295"/>
        <end position="336"/>
    </location>
</feature>
<sequence>MLYDNEYYFVVPDSTASESDKTNEPYAIVPSFEDWPFPHGYIPSLWRPIDNNISIGGGSGGVYPRCAVSNNTWSVNKCHLIPNCKKLWFDKNGMSQYGSSCLGIDDPDNMCILRQDIHNGFDSFIFAFVPKRHGYVVHALQVYGPWPEFTAAFHDVPFRGAINVEYLFARFAYAVFTLIKTFVTNSRISRRVARHLECSDERPSINFETKIEWITGKKLNDSYARGKSRSSSPHKKAKGNSNNLQTLQQQHRHRFSCNNTLISDSQESIDEIEVLKTPIDTPSCYDIWDELSEGYGQWEDEEPRGRTRKRDSSVSDYEEDQGQQKRRAMQSVTTRS</sequence>
<proteinExistence type="predicted"/>
<gene>
    <name evidence="3" type="ORF">E0Z10_g7932</name>
</gene>
<comment type="caution">
    <text evidence="3">The sequence shown here is derived from an EMBL/GenBank/DDBJ whole genome shotgun (WGS) entry which is preliminary data.</text>
</comment>
<dbReference type="EMBL" id="SKBN01000199">
    <property type="protein sequence ID" value="TGJ80829.1"/>
    <property type="molecule type" value="Genomic_DNA"/>
</dbReference>
<dbReference type="OrthoDB" id="2142759at2759"/>
<evidence type="ECO:0000313" key="3">
    <source>
        <dbReference type="EMBL" id="TGJ80829.1"/>
    </source>
</evidence>
<feature type="domain" description="HNH nuclease" evidence="2">
    <location>
        <begin position="66"/>
        <end position="129"/>
    </location>
</feature>
<dbReference type="Proteomes" id="UP000297716">
    <property type="component" value="Unassembled WGS sequence"/>
</dbReference>
<feature type="compositionally biased region" description="Basic residues" evidence="1">
    <location>
        <begin position="226"/>
        <end position="238"/>
    </location>
</feature>
<dbReference type="Pfam" id="PF13391">
    <property type="entry name" value="HNH_2"/>
    <property type="match status" value="1"/>
</dbReference>
<feature type="region of interest" description="Disordered" evidence="1">
    <location>
        <begin position="222"/>
        <end position="242"/>
    </location>
</feature>
<dbReference type="InterPro" id="IPR003615">
    <property type="entry name" value="HNH_nuc"/>
</dbReference>